<keyword evidence="6" id="KW-0418">Kinase</keyword>
<protein>
    <recommendedName>
        <fullName evidence="2">histidine kinase</fullName>
        <ecNumber evidence="2">2.7.13.3</ecNumber>
    </recommendedName>
</protein>
<dbReference type="PANTHER" id="PTHR24421:SF10">
    <property type="entry name" value="NITRATE_NITRITE SENSOR PROTEIN NARQ"/>
    <property type="match status" value="1"/>
</dbReference>
<feature type="transmembrane region" description="Helical" evidence="9">
    <location>
        <begin position="532"/>
        <end position="555"/>
    </location>
</feature>
<evidence type="ECO:0000256" key="8">
    <source>
        <dbReference type="ARBA" id="ARBA00023012"/>
    </source>
</evidence>
<dbReference type="AlphaFoldDB" id="A0A7K0BYH1"/>
<evidence type="ECO:0000256" key="4">
    <source>
        <dbReference type="ARBA" id="ARBA00022679"/>
    </source>
</evidence>
<evidence type="ECO:0000259" key="10">
    <source>
        <dbReference type="Pfam" id="PF07730"/>
    </source>
</evidence>
<dbReference type="RefSeq" id="WP_153533852.1">
    <property type="nucleotide sequence ID" value="NZ_WEGH01000002.1"/>
</dbReference>
<name>A0A7K0BYH1_9ACTN</name>
<dbReference type="Pfam" id="PF23539">
    <property type="entry name" value="DUF7134"/>
    <property type="match status" value="1"/>
</dbReference>
<feature type="transmembrane region" description="Helical" evidence="9">
    <location>
        <begin position="474"/>
        <end position="492"/>
    </location>
</feature>
<keyword evidence="9" id="KW-0812">Transmembrane</keyword>
<dbReference type="GO" id="GO:0046983">
    <property type="term" value="F:protein dimerization activity"/>
    <property type="evidence" value="ECO:0007669"/>
    <property type="project" value="InterPro"/>
</dbReference>
<dbReference type="InterPro" id="IPR011712">
    <property type="entry name" value="Sig_transdc_His_kin_sub3_dim/P"/>
</dbReference>
<feature type="transmembrane region" description="Helical" evidence="9">
    <location>
        <begin position="499"/>
        <end position="520"/>
    </location>
</feature>
<comment type="caution">
    <text evidence="12">The sequence shown here is derived from an EMBL/GenBank/DDBJ whole genome shotgun (WGS) entry which is preliminary data.</text>
</comment>
<evidence type="ECO:0000256" key="3">
    <source>
        <dbReference type="ARBA" id="ARBA00022553"/>
    </source>
</evidence>
<evidence type="ECO:0000256" key="7">
    <source>
        <dbReference type="ARBA" id="ARBA00022840"/>
    </source>
</evidence>
<organism evidence="12 13">
    <name type="scientific">Actinomadura macrotermitis</name>
    <dbReference type="NCBI Taxonomy" id="2585200"/>
    <lineage>
        <taxon>Bacteria</taxon>
        <taxon>Bacillati</taxon>
        <taxon>Actinomycetota</taxon>
        <taxon>Actinomycetes</taxon>
        <taxon>Streptosporangiales</taxon>
        <taxon>Thermomonosporaceae</taxon>
        <taxon>Actinomadura</taxon>
    </lineage>
</organism>
<feature type="transmembrane region" description="Helical" evidence="9">
    <location>
        <begin position="12"/>
        <end position="32"/>
    </location>
</feature>
<dbReference type="PANTHER" id="PTHR24421">
    <property type="entry name" value="NITRATE/NITRITE SENSOR PROTEIN NARX-RELATED"/>
    <property type="match status" value="1"/>
</dbReference>
<evidence type="ECO:0000313" key="12">
    <source>
        <dbReference type="EMBL" id="MQY05684.1"/>
    </source>
</evidence>
<accession>A0A7K0BYH1</accession>
<feature type="transmembrane region" description="Helical" evidence="9">
    <location>
        <begin position="419"/>
        <end position="441"/>
    </location>
</feature>
<gene>
    <name evidence="12" type="ORF">ACRB68_37610</name>
</gene>
<evidence type="ECO:0000256" key="2">
    <source>
        <dbReference type="ARBA" id="ARBA00012438"/>
    </source>
</evidence>
<dbReference type="Gene3D" id="3.30.565.10">
    <property type="entry name" value="Histidine kinase-like ATPase, C-terminal domain"/>
    <property type="match status" value="1"/>
</dbReference>
<keyword evidence="13" id="KW-1185">Reference proteome</keyword>
<evidence type="ECO:0000313" key="13">
    <source>
        <dbReference type="Proteomes" id="UP000487268"/>
    </source>
</evidence>
<feature type="domain" description="Signal transduction histidine kinase subgroup 3 dimerisation and phosphoacceptor" evidence="10">
    <location>
        <begin position="187"/>
        <end position="250"/>
    </location>
</feature>
<comment type="catalytic activity">
    <reaction evidence="1">
        <text>ATP + protein L-histidine = ADP + protein N-phospho-L-histidine.</text>
        <dbReference type="EC" id="2.7.13.3"/>
    </reaction>
</comment>
<feature type="domain" description="DUF7134" evidence="11">
    <location>
        <begin position="14"/>
        <end position="163"/>
    </location>
</feature>
<keyword evidence="9" id="KW-1133">Transmembrane helix</keyword>
<reference evidence="12 13" key="1">
    <citation type="submission" date="2019-10" db="EMBL/GenBank/DDBJ databases">
        <title>Actinomadura rubteroloni sp. nov. and Actinomadura macrotermitis sp. nov., isolated from the gut of fungus growing-termite Macrotermes natalensis.</title>
        <authorList>
            <person name="Benndorf R."/>
            <person name="Martin K."/>
            <person name="Kuefner M."/>
            <person name="De Beer W."/>
            <person name="Kaster A.-K."/>
            <person name="Vollmers J."/>
            <person name="Poulsen M."/>
            <person name="Beemelmanns C."/>
        </authorList>
    </citation>
    <scope>NUCLEOTIDE SEQUENCE [LARGE SCALE GENOMIC DNA]</scope>
    <source>
        <strain evidence="12 13">RB68</strain>
    </source>
</reference>
<dbReference type="Pfam" id="PF07730">
    <property type="entry name" value="HisKA_3"/>
    <property type="match status" value="1"/>
</dbReference>
<dbReference type="InterPro" id="IPR055558">
    <property type="entry name" value="DUF7134"/>
</dbReference>
<dbReference type="GO" id="GO:0016020">
    <property type="term" value="C:membrane"/>
    <property type="evidence" value="ECO:0007669"/>
    <property type="project" value="InterPro"/>
</dbReference>
<keyword evidence="4" id="KW-0808">Transferase</keyword>
<sequence length="648" mass="67681">MRAWRDCGRWPSAADLGVPLLLAAVQLSAAWLPAGRSGEPLGPARWTAFALAVVLGTGALLWRRVSPVPVLVLVLLADAAAVMAAGATNAPVGGMADGVALYSLAVHRGRGQAVAGCLAGFAVAFASYLPHALGPGDLLANEVLDAVYYVAVIAFGQLRRQRKALRRDLKARLGRIEQEHHAAAEAERERLARDLHDVAGHHLSAVVVHTAAAARRGDPDLVHQALTVAAETGREVLRSLSRLVDVVSPHAEGGGLKELLPQLCHGLDRLGVPVALEVEGRARKLPGEVTTTVYRIVQESLTNVMRYAPGASVRVTIRYVPGAVELAVVNRVPAGGGTVPALGSGRGVPGMRDRAARLGGSLDVGPDPEGGWSVTACLPTTAASEYGAGWPELLDAVTIAFCTLLPTVVFLPPDPLRPGWSAAGAALMAVVLIVRTVPLWWRRRAPYAALLVLTATDLTLVVVGGLWWPELLELLVFGCAAQLVAVYSQACYRRGDRRTWPAAFVAPLPWGVAVGGALAADPEIATGGATPAAFAFGFTVAYLATAPVVLAVWAWGSVVALRSRRWETTALDAVTARTGAVVHAERTRVAAGLSGTVLERTARLVRTAEAGLTGTGGTARTAVVAVADEARAALADMRGLLESLEEKA</sequence>
<dbReference type="OrthoDB" id="4299820at2"/>
<dbReference type="Gene3D" id="1.20.5.1930">
    <property type="match status" value="1"/>
</dbReference>
<dbReference type="GO" id="GO:0005524">
    <property type="term" value="F:ATP binding"/>
    <property type="evidence" value="ECO:0007669"/>
    <property type="project" value="UniProtKB-KW"/>
</dbReference>
<dbReference type="EMBL" id="WEGH01000002">
    <property type="protein sequence ID" value="MQY05684.1"/>
    <property type="molecule type" value="Genomic_DNA"/>
</dbReference>
<dbReference type="Proteomes" id="UP000487268">
    <property type="component" value="Unassembled WGS sequence"/>
</dbReference>
<evidence type="ECO:0000256" key="6">
    <source>
        <dbReference type="ARBA" id="ARBA00022777"/>
    </source>
</evidence>
<proteinExistence type="predicted"/>
<keyword evidence="7" id="KW-0067">ATP-binding</keyword>
<feature type="transmembrane region" description="Helical" evidence="9">
    <location>
        <begin position="44"/>
        <end position="62"/>
    </location>
</feature>
<keyword evidence="9" id="KW-0472">Membrane</keyword>
<evidence type="ECO:0000256" key="1">
    <source>
        <dbReference type="ARBA" id="ARBA00000085"/>
    </source>
</evidence>
<dbReference type="GO" id="GO:0000155">
    <property type="term" value="F:phosphorelay sensor kinase activity"/>
    <property type="evidence" value="ECO:0007669"/>
    <property type="project" value="InterPro"/>
</dbReference>
<evidence type="ECO:0000256" key="9">
    <source>
        <dbReference type="SAM" id="Phobius"/>
    </source>
</evidence>
<evidence type="ECO:0000256" key="5">
    <source>
        <dbReference type="ARBA" id="ARBA00022741"/>
    </source>
</evidence>
<dbReference type="InterPro" id="IPR036890">
    <property type="entry name" value="HATPase_C_sf"/>
</dbReference>
<keyword evidence="3" id="KW-0597">Phosphoprotein</keyword>
<evidence type="ECO:0000259" key="11">
    <source>
        <dbReference type="Pfam" id="PF23539"/>
    </source>
</evidence>
<dbReference type="SUPFAM" id="SSF55874">
    <property type="entry name" value="ATPase domain of HSP90 chaperone/DNA topoisomerase II/histidine kinase"/>
    <property type="match status" value="1"/>
</dbReference>
<feature type="transmembrane region" description="Helical" evidence="9">
    <location>
        <begin position="448"/>
        <end position="468"/>
    </location>
</feature>
<keyword evidence="5" id="KW-0547">Nucleotide-binding</keyword>
<dbReference type="InterPro" id="IPR050482">
    <property type="entry name" value="Sensor_HK_TwoCompSys"/>
</dbReference>
<keyword evidence="8" id="KW-0902">Two-component regulatory system</keyword>
<dbReference type="CDD" id="cd16917">
    <property type="entry name" value="HATPase_UhpB-NarQ-NarX-like"/>
    <property type="match status" value="1"/>
</dbReference>
<feature type="transmembrane region" description="Helical" evidence="9">
    <location>
        <begin position="68"/>
        <end position="92"/>
    </location>
</feature>
<dbReference type="EC" id="2.7.13.3" evidence="2"/>